<comment type="caution">
    <text evidence="1">The sequence shown here is derived from an EMBL/GenBank/DDBJ whole genome shotgun (WGS) entry which is preliminary data.</text>
</comment>
<organism evidence="1 2">
    <name type="scientific">Dreissena polymorpha</name>
    <name type="common">Zebra mussel</name>
    <name type="synonym">Mytilus polymorpha</name>
    <dbReference type="NCBI Taxonomy" id="45954"/>
    <lineage>
        <taxon>Eukaryota</taxon>
        <taxon>Metazoa</taxon>
        <taxon>Spiralia</taxon>
        <taxon>Lophotrochozoa</taxon>
        <taxon>Mollusca</taxon>
        <taxon>Bivalvia</taxon>
        <taxon>Autobranchia</taxon>
        <taxon>Heteroconchia</taxon>
        <taxon>Euheterodonta</taxon>
        <taxon>Imparidentia</taxon>
        <taxon>Neoheterodontei</taxon>
        <taxon>Myida</taxon>
        <taxon>Dreissenoidea</taxon>
        <taxon>Dreissenidae</taxon>
        <taxon>Dreissena</taxon>
    </lineage>
</organism>
<proteinExistence type="predicted"/>
<evidence type="ECO:0000313" key="2">
    <source>
        <dbReference type="Proteomes" id="UP000828390"/>
    </source>
</evidence>
<sequence>MNSRSNVHLEIDRALAERVANNAKVIENVAKTVLLCGRQNLALRGDRDDSKYFGEGTNTGDFRVESGDEILKEHFIGPRRYKTNS</sequence>
<gene>
    <name evidence="1" type="ORF">DPMN_096545</name>
</gene>
<reference evidence="1" key="2">
    <citation type="submission" date="2020-11" db="EMBL/GenBank/DDBJ databases">
        <authorList>
            <person name="McCartney M.A."/>
            <person name="Auch B."/>
            <person name="Kono T."/>
            <person name="Mallez S."/>
            <person name="Becker A."/>
            <person name="Gohl D.M."/>
            <person name="Silverstein K.A.T."/>
            <person name="Koren S."/>
            <person name="Bechman K.B."/>
            <person name="Herman A."/>
            <person name="Abrahante J.E."/>
            <person name="Garbe J."/>
        </authorList>
    </citation>
    <scope>NUCLEOTIDE SEQUENCE</scope>
    <source>
        <strain evidence="1">Duluth1</strain>
        <tissue evidence="1">Whole animal</tissue>
    </source>
</reference>
<reference evidence="1" key="1">
    <citation type="journal article" date="2019" name="bioRxiv">
        <title>The Genome of the Zebra Mussel, Dreissena polymorpha: A Resource for Invasive Species Research.</title>
        <authorList>
            <person name="McCartney M.A."/>
            <person name="Auch B."/>
            <person name="Kono T."/>
            <person name="Mallez S."/>
            <person name="Zhang Y."/>
            <person name="Obille A."/>
            <person name="Becker A."/>
            <person name="Abrahante J.E."/>
            <person name="Garbe J."/>
            <person name="Badalamenti J.P."/>
            <person name="Herman A."/>
            <person name="Mangelson H."/>
            <person name="Liachko I."/>
            <person name="Sullivan S."/>
            <person name="Sone E.D."/>
            <person name="Koren S."/>
            <person name="Silverstein K.A.T."/>
            <person name="Beckman K.B."/>
            <person name="Gohl D.M."/>
        </authorList>
    </citation>
    <scope>NUCLEOTIDE SEQUENCE</scope>
    <source>
        <strain evidence="1">Duluth1</strain>
        <tissue evidence="1">Whole animal</tissue>
    </source>
</reference>
<protein>
    <submittedName>
        <fullName evidence="1">Uncharacterized protein</fullName>
    </submittedName>
</protein>
<accession>A0A9D4LBK1</accession>
<dbReference type="EMBL" id="JAIWYP010000003">
    <property type="protein sequence ID" value="KAH3854006.1"/>
    <property type="molecule type" value="Genomic_DNA"/>
</dbReference>
<evidence type="ECO:0000313" key="1">
    <source>
        <dbReference type="EMBL" id="KAH3854006.1"/>
    </source>
</evidence>
<dbReference type="Proteomes" id="UP000828390">
    <property type="component" value="Unassembled WGS sequence"/>
</dbReference>
<dbReference type="AlphaFoldDB" id="A0A9D4LBK1"/>
<name>A0A9D4LBK1_DREPO</name>
<keyword evidence="2" id="KW-1185">Reference proteome</keyword>